<proteinExistence type="predicted"/>
<dbReference type="AlphaFoldDB" id="A0A6C0AWR4"/>
<dbReference type="EMBL" id="MN738771">
    <property type="protein sequence ID" value="QHS84006.1"/>
    <property type="molecule type" value="Genomic_DNA"/>
</dbReference>
<organism evidence="1">
    <name type="scientific">viral metagenome</name>
    <dbReference type="NCBI Taxonomy" id="1070528"/>
    <lineage>
        <taxon>unclassified sequences</taxon>
        <taxon>metagenomes</taxon>
        <taxon>organismal metagenomes</taxon>
    </lineage>
</organism>
<protein>
    <submittedName>
        <fullName evidence="1">Uncharacterized protein</fullName>
    </submittedName>
</protein>
<evidence type="ECO:0000313" key="1">
    <source>
        <dbReference type="EMBL" id="QHS84006.1"/>
    </source>
</evidence>
<reference evidence="1" key="1">
    <citation type="journal article" date="2020" name="Nature">
        <title>Giant virus diversity and host interactions through global metagenomics.</title>
        <authorList>
            <person name="Schulz F."/>
            <person name="Roux S."/>
            <person name="Paez-Espino D."/>
            <person name="Jungbluth S."/>
            <person name="Walsh D.A."/>
            <person name="Denef V.J."/>
            <person name="McMahon K.D."/>
            <person name="Konstantinidis K.T."/>
            <person name="Eloe-Fadrosh E.A."/>
            <person name="Kyrpides N.C."/>
            <person name="Woyke T."/>
        </authorList>
    </citation>
    <scope>NUCLEOTIDE SEQUENCE</scope>
    <source>
        <strain evidence="1">GVMAG-S-ERX555965-48</strain>
    </source>
</reference>
<sequence length="117" mass="13625">MASTRNKNTKNNYCIEQRQFQNNMLYNTYTHSQWGESYTTHIPTYGLNPPNLPRDKLSSNPIETESYLFGINSTNLVKPRGPVTPQINELDNLTFFDKLPLQIPEPLVIKNNQRPNW</sequence>
<accession>A0A6C0AWR4</accession>
<name>A0A6C0AWR4_9ZZZZ</name>